<proteinExistence type="predicted"/>
<dbReference type="RefSeq" id="WP_345316768.1">
    <property type="nucleotide sequence ID" value="NZ_BAABLF010000011.1"/>
</dbReference>
<reference evidence="2" key="1">
    <citation type="journal article" date="2019" name="Int. J. Syst. Evol. Microbiol.">
        <title>The Global Catalogue of Microorganisms (GCM) 10K type strain sequencing project: providing services to taxonomists for standard genome sequencing and annotation.</title>
        <authorList>
            <consortium name="The Broad Institute Genomics Platform"/>
            <consortium name="The Broad Institute Genome Sequencing Center for Infectious Disease"/>
            <person name="Wu L."/>
            <person name="Ma J."/>
        </authorList>
    </citation>
    <scope>NUCLEOTIDE SEQUENCE [LARGE SCALE GENOMIC DNA]</scope>
    <source>
        <strain evidence="2">JCM 18720</strain>
    </source>
</reference>
<evidence type="ECO:0000313" key="2">
    <source>
        <dbReference type="Proteomes" id="UP001501600"/>
    </source>
</evidence>
<protein>
    <recommendedName>
        <fullName evidence="3">DJ-1/PfpI domain-containing protein</fullName>
    </recommendedName>
</protein>
<accession>A0ABP9S7R8</accession>
<dbReference type="EMBL" id="BAABLF010000011">
    <property type="protein sequence ID" value="GAA5191510.1"/>
    <property type="molecule type" value="Genomic_DNA"/>
</dbReference>
<organism evidence="1 2">
    <name type="scientific">Ferrimonas gelatinilytica</name>
    <dbReference type="NCBI Taxonomy" id="1255257"/>
    <lineage>
        <taxon>Bacteria</taxon>
        <taxon>Pseudomonadati</taxon>
        <taxon>Pseudomonadota</taxon>
        <taxon>Gammaproteobacteria</taxon>
        <taxon>Alteromonadales</taxon>
        <taxon>Ferrimonadaceae</taxon>
        <taxon>Ferrimonas</taxon>
    </lineage>
</organism>
<comment type="caution">
    <text evidence="1">The sequence shown here is derived from an EMBL/GenBank/DDBJ whole genome shotgun (WGS) entry which is preliminary data.</text>
</comment>
<evidence type="ECO:0008006" key="3">
    <source>
        <dbReference type="Google" id="ProtNLM"/>
    </source>
</evidence>
<evidence type="ECO:0000313" key="1">
    <source>
        <dbReference type="EMBL" id="GAA5191510.1"/>
    </source>
</evidence>
<dbReference type="Proteomes" id="UP001501600">
    <property type="component" value="Unassembled WGS sequence"/>
</dbReference>
<sequence>MATLLFVTDTWGQHATLDPLLDRLKVHFEHLMVLDPYSGQRFAFDQEADARAYFDRRCSAAVYQDKVRSLLLTAPAPLFILALGAGADATAPLLTEPDTGRRVARAALGFGQTVPAPAACPTLWLSNSKIAMEPTQSCTLKQTDAVTLTPRAPGYDAAQADLAAQQVLDWLCQDSTAVTS</sequence>
<keyword evidence="2" id="KW-1185">Reference proteome</keyword>
<gene>
    <name evidence="1" type="ORF">GCM10025772_18490</name>
</gene>
<name>A0ABP9S7R8_9GAMM</name>